<evidence type="ECO:0000313" key="7">
    <source>
        <dbReference type="EMBL" id="KAK7114723.1"/>
    </source>
</evidence>
<dbReference type="PROSITE" id="PS01180">
    <property type="entry name" value="CUB"/>
    <property type="match status" value="1"/>
</dbReference>
<feature type="domain" description="CUB" evidence="6">
    <location>
        <begin position="33"/>
        <end position="154"/>
    </location>
</feature>
<evidence type="ECO:0000256" key="4">
    <source>
        <dbReference type="SAM" id="Phobius"/>
    </source>
</evidence>
<keyword evidence="4" id="KW-0812">Transmembrane</keyword>
<dbReference type="CDD" id="cd00041">
    <property type="entry name" value="CUB"/>
    <property type="match status" value="1"/>
</dbReference>
<feature type="chain" id="PRO_5042934844" description="CUB domain-containing protein" evidence="5">
    <location>
        <begin position="23"/>
        <end position="504"/>
    </location>
</feature>
<feature type="signal peptide" evidence="5">
    <location>
        <begin position="1"/>
        <end position="22"/>
    </location>
</feature>
<dbReference type="InterPro" id="IPR000859">
    <property type="entry name" value="CUB_dom"/>
</dbReference>
<dbReference type="Gene3D" id="2.60.120.290">
    <property type="entry name" value="Spermadhesin, CUB domain"/>
    <property type="match status" value="1"/>
</dbReference>
<proteinExistence type="predicted"/>
<evidence type="ECO:0000259" key="6">
    <source>
        <dbReference type="PROSITE" id="PS01180"/>
    </source>
</evidence>
<evidence type="ECO:0000256" key="3">
    <source>
        <dbReference type="SAM" id="MobiDB-lite"/>
    </source>
</evidence>
<feature type="compositionally biased region" description="Basic and acidic residues" evidence="3">
    <location>
        <begin position="302"/>
        <end position="325"/>
    </location>
</feature>
<keyword evidence="5" id="KW-0732">Signal</keyword>
<evidence type="ECO:0000256" key="2">
    <source>
        <dbReference type="PROSITE-ProRule" id="PRU00124"/>
    </source>
</evidence>
<feature type="compositionally biased region" description="Polar residues" evidence="3">
    <location>
        <begin position="494"/>
        <end position="504"/>
    </location>
</feature>
<feature type="disulfide bond" evidence="2">
    <location>
        <begin position="162"/>
        <end position="180"/>
    </location>
</feature>
<evidence type="ECO:0000313" key="8">
    <source>
        <dbReference type="Proteomes" id="UP001374579"/>
    </source>
</evidence>
<dbReference type="EMBL" id="JBAMIC010000001">
    <property type="protein sequence ID" value="KAK7114723.1"/>
    <property type="molecule type" value="Genomic_DNA"/>
</dbReference>
<dbReference type="InterPro" id="IPR035914">
    <property type="entry name" value="Sperma_CUB_dom_sf"/>
</dbReference>
<dbReference type="Pfam" id="PF00057">
    <property type="entry name" value="Ldl_recept_a"/>
    <property type="match status" value="1"/>
</dbReference>
<feature type="region of interest" description="Disordered" evidence="3">
    <location>
        <begin position="302"/>
        <end position="353"/>
    </location>
</feature>
<sequence length="504" mass="57139">MEISRLQFLVTILFTLMTTVSAYLPTFFMDEWCSTTLDLSIQSIEGGRLLLRPPQRGMRYLTCFVSLKAPQGKRLSLRFREFDIQSPFDCNQDHLQIFDDKMMRSELTGRMCNTGQTPSGVYTTTGQDGTVRLFKKNYLSDQIEIIFTSFHLAPCQGGEFQCKNSHCIADDLYCNGYDNCGDESDLCFLNAAGIAGVVIAAIVIIIIIAAIVAFIWYRRQQRRRMEKLRERQGVVVHDANGTPFVLQDEHLHYVDAWEKKSGLSDSRSTVSSRLSHEKNVNHSTAADNSTYEDTFTKKPLDFSHNDDTLPKKRDTSSSFKSDKKHGGSRIHFGPLTTSTLKKSRSENSLQDIYSVPKKPKKKWGLKRKTSSVKYLNDPDLYHQNFTNMASPYNGSSSSSPQMFGRNPSFREGMKGEGVSRIPIHTLDPYSLPGADQHLQSPDVYDHVISFRSYPSPQQSRKEKVVYLYPGHPGYHRLHHHGNQDDALHGDRASLHSSRSSLVKL</sequence>
<feature type="disulfide bond" evidence="2">
    <location>
        <begin position="155"/>
        <end position="167"/>
    </location>
</feature>
<feature type="compositionally biased region" description="Polar residues" evidence="3">
    <location>
        <begin position="335"/>
        <end position="351"/>
    </location>
</feature>
<dbReference type="SMART" id="SM00192">
    <property type="entry name" value="LDLa"/>
    <property type="match status" value="1"/>
</dbReference>
<feature type="compositionally biased region" description="Basic and acidic residues" evidence="3">
    <location>
        <begin position="481"/>
        <end position="493"/>
    </location>
</feature>
<dbReference type="Gene3D" id="4.10.400.10">
    <property type="entry name" value="Low-density Lipoprotein Receptor"/>
    <property type="match status" value="1"/>
</dbReference>
<dbReference type="PROSITE" id="PS50068">
    <property type="entry name" value="LDLRA_2"/>
    <property type="match status" value="1"/>
</dbReference>
<name>A0AAN9GN54_9CAEN</name>
<evidence type="ECO:0000256" key="1">
    <source>
        <dbReference type="ARBA" id="ARBA00023157"/>
    </source>
</evidence>
<feature type="transmembrane region" description="Helical" evidence="4">
    <location>
        <begin position="188"/>
        <end position="217"/>
    </location>
</feature>
<dbReference type="InterPro" id="IPR042333">
    <property type="entry name" value="LRAD2/Mig-13-like"/>
</dbReference>
<keyword evidence="1 2" id="KW-1015">Disulfide bond</keyword>
<dbReference type="AlphaFoldDB" id="A0AAN9GN54"/>
<reference evidence="7 8" key="1">
    <citation type="submission" date="2024-02" db="EMBL/GenBank/DDBJ databases">
        <title>Chromosome-scale genome assembly of the rough periwinkle Littorina saxatilis.</title>
        <authorList>
            <person name="De Jode A."/>
            <person name="Faria R."/>
            <person name="Formenti G."/>
            <person name="Sims Y."/>
            <person name="Smith T.P."/>
            <person name="Tracey A."/>
            <person name="Wood J.M.D."/>
            <person name="Zagrodzka Z.B."/>
            <person name="Johannesson K."/>
            <person name="Butlin R.K."/>
            <person name="Leder E.H."/>
        </authorList>
    </citation>
    <scope>NUCLEOTIDE SEQUENCE [LARGE SCALE GENOMIC DNA]</scope>
    <source>
        <strain evidence="7">Snail1</strain>
        <tissue evidence="7">Muscle</tissue>
    </source>
</reference>
<dbReference type="PANTHER" id="PTHR24652">
    <property type="entry name" value="LOW-DENSITY LIPOPROTEIN RECEPTOR CLASS A DOMAIN-CONTAINING PROTEIN 2"/>
    <property type="match status" value="1"/>
</dbReference>
<keyword evidence="4" id="KW-1133">Transmembrane helix</keyword>
<feature type="region of interest" description="Disordered" evidence="3">
    <location>
        <begin position="268"/>
        <end position="287"/>
    </location>
</feature>
<dbReference type="InterPro" id="IPR002172">
    <property type="entry name" value="LDrepeatLR_classA_rpt"/>
</dbReference>
<dbReference type="Pfam" id="PF00431">
    <property type="entry name" value="CUB"/>
    <property type="match status" value="1"/>
</dbReference>
<dbReference type="SUPFAM" id="SSF49854">
    <property type="entry name" value="Spermadhesin, CUB domain"/>
    <property type="match status" value="1"/>
</dbReference>
<dbReference type="SUPFAM" id="SSF57424">
    <property type="entry name" value="LDL receptor-like module"/>
    <property type="match status" value="1"/>
</dbReference>
<comment type="caution">
    <text evidence="2">Lacks conserved residue(s) required for the propagation of feature annotation.</text>
</comment>
<dbReference type="PANTHER" id="PTHR24652:SF69">
    <property type="entry name" value="CUB DOMAIN-CONTAINING PROTEIN"/>
    <property type="match status" value="1"/>
</dbReference>
<keyword evidence="4" id="KW-0472">Membrane</keyword>
<gene>
    <name evidence="7" type="ORF">V1264_000731</name>
</gene>
<feature type="region of interest" description="Disordered" evidence="3">
    <location>
        <begin position="474"/>
        <end position="504"/>
    </location>
</feature>
<evidence type="ECO:0000256" key="5">
    <source>
        <dbReference type="SAM" id="SignalP"/>
    </source>
</evidence>
<organism evidence="7 8">
    <name type="scientific">Littorina saxatilis</name>
    <dbReference type="NCBI Taxonomy" id="31220"/>
    <lineage>
        <taxon>Eukaryota</taxon>
        <taxon>Metazoa</taxon>
        <taxon>Spiralia</taxon>
        <taxon>Lophotrochozoa</taxon>
        <taxon>Mollusca</taxon>
        <taxon>Gastropoda</taxon>
        <taxon>Caenogastropoda</taxon>
        <taxon>Littorinimorpha</taxon>
        <taxon>Littorinoidea</taxon>
        <taxon>Littorinidae</taxon>
        <taxon>Littorina</taxon>
    </lineage>
</organism>
<dbReference type="CDD" id="cd00112">
    <property type="entry name" value="LDLa"/>
    <property type="match status" value="1"/>
</dbReference>
<dbReference type="Proteomes" id="UP001374579">
    <property type="component" value="Unassembled WGS sequence"/>
</dbReference>
<keyword evidence="8" id="KW-1185">Reference proteome</keyword>
<accession>A0AAN9GN54</accession>
<dbReference type="InterPro" id="IPR036055">
    <property type="entry name" value="LDL_receptor-like_sf"/>
</dbReference>
<comment type="caution">
    <text evidence="7">The sequence shown here is derived from an EMBL/GenBank/DDBJ whole genome shotgun (WGS) entry which is preliminary data.</text>
</comment>
<protein>
    <recommendedName>
        <fullName evidence="6">CUB domain-containing protein</fullName>
    </recommendedName>
</protein>